<dbReference type="Proteomes" id="UP001327093">
    <property type="component" value="Unassembled WGS sequence"/>
</dbReference>
<accession>A0ABU6ALL8</accession>
<sequence length="50" mass="5945">MLDEARRRELTEHSMTVGRRNVTPHTYRTFLRRQLTTTQQPLSTREQSGT</sequence>
<evidence type="ECO:0008006" key="4">
    <source>
        <dbReference type="Google" id="ProtNLM"/>
    </source>
</evidence>
<feature type="region of interest" description="Disordered" evidence="1">
    <location>
        <begin position="1"/>
        <end position="50"/>
    </location>
</feature>
<feature type="compositionally biased region" description="Low complexity" evidence="1">
    <location>
        <begin position="26"/>
        <end position="50"/>
    </location>
</feature>
<feature type="compositionally biased region" description="Basic and acidic residues" evidence="1">
    <location>
        <begin position="1"/>
        <end position="12"/>
    </location>
</feature>
<evidence type="ECO:0000313" key="2">
    <source>
        <dbReference type="EMBL" id="MEB3372441.1"/>
    </source>
</evidence>
<dbReference type="RefSeq" id="WP_324269859.1">
    <property type="nucleotide sequence ID" value="NZ_JAWLNX010000048.1"/>
</dbReference>
<dbReference type="EMBL" id="JAWLNX010000048">
    <property type="protein sequence ID" value="MEB3372441.1"/>
    <property type="molecule type" value="Genomic_DNA"/>
</dbReference>
<evidence type="ECO:0000313" key="3">
    <source>
        <dbReference type="Proteomes" id="UP001327093"/>
    </source>
</evidence>
<proteinExistence type="predicted"/>
<keyword evidence="3" id="KW-1185">Reference proteome</keyword>
<name>A0ABU6ALL8_9PSEU</name>
<organism evidence="2 3">
    <name type="scientific">Saccharopolyspora mangrovi</name>
    <dbReference type="NCBI Taxonomy" id="3082379"/>
    <lineage>
        <taxon>Bacteria</taxon>
        <taxon>Bacillati</taxon>
        <taxon>Actinomycetota</taxon>
        <taxon>Actinomycetes</taxon>
        <taxon>Pseudonocardiales</taxon>
        <taxon>Pseudonocardiaceae</taxon>
        <taxon>Saccharopolyspora</taxon>
    </lineage>
</organism>
<reference evidence="2 3" key="1">
    <citation type="submission" date="2023-10" db="EMBL/GenBank/DDBJ databases">
        <title>Saccharopolyspora sp. nov., isolated from mangrove soil.</title>
        <authorList>
            <person name="Lu Y."/>
            <person name="Liu W."/>
        </authorList>
    </citation>
    <scope>NUCLEOTIDE SEQUENCE [LARGE SCALE GENOMIC DNA]</scope>
    <source>
        <strain evidence="2 3">S2-29</strain>
    </source>
</reference>
<gene>
    <name evidence="2" type="ORF">R4I43_34090</name>
</gene>
<evidence type="ECO:0000256" key="1">
    <source>
        <dbReference type="SAM" id="MobiDB-lite"/>
    </source>
</evidence>
<protein>
    <recommendedName>
        <fullName evidence="4">Integrase</fullName>
    </recommendedName>
</protein>
<comment type="caution">
    <text evidence="2">The sequence shown here is derived from an EMBL/GenBank/DDBJ whole genome shotgun (WGS) entry which is preliminary data.</text>
</comment>